<dbReference type="PANTHER" id="PTHR37299:SF1">
    <property type="entry name" value="STAGE 0 SPORULATION PROTEIN A HOMOLOG"/>
    <property type="match status" value="1"/>
</dbReference>
<evidence type="ECO:0000313" key="2">
    <source>
        <dbReference type="EMBL" id="MBB3837972.1"/>
    </source>
</evidence>
<dbReference type="RefSeq" id="WP_183972944.1">
    <property type="nucleotide sequence ID" value="NZ_JACIBY010000003.1"/>
</dbReference>
<feature type="domain" description="HTH LytTR-type" evidence="1">
    <location>
        <begin position="26"/>
        <end position="128"/>
    </location>
</feature>
<evidence type="ECO:0000313" key="3">
    <source>
        <dbReference type="Proteomes" id="UP000541352"/>
    </source>
</evidence>
<evidence type="ECO:0000259" key="1">
    <source>
        <dbReference type="PROSITE" id="PS50930"/>
    </source>
</evidence>
<sequence>MNALTHPPLPLLVKTPPQRKVSIPKLTLPYMNRFVSIPINQILYIQSDVNYSNIYLKDGQRFLVAKTLKEYNQELKTYPFARIHKSFLVNLDSITSCDFPEYEVHLQNGLCLPIARRKRKVFQQVYLFFQRAHRIAS</sequence>
<dbReference type="Gene3D" id="2.40.50.1020">
    <property type="entry name" value="LytTr DNA-binding domain"/>
    <property type="match status" value="1"/>
</dbReference>
<reference evidence="2 3" key="1">
    <citation type="submission" date="2020-08" db="EMBL/GenBank/DDBJ databases">
        <title>Genomic Encyclopedia of Type Strains, Phase IV (KMG-IV): sequencing the most valuable type-strain genomes for metagenomic binning, comparative biology and taxonomic classification.</title>
        <authorList>
            <person name="Goeker M."/>
        </authorList>
    </citation>
    <scope>NUCLEOTIDE SEQUENCE [LARGE SCALE GENOMIC DNA]</scope>
    <source>
        <strain evidence="2 3">DSM 17976</strain>
    </source>
</reference>
<protein>
    <submittedName>
        <fullName evidence="2">Two-component system LytT family response regulator</fullName>
    </submittedName>
</protein>
<dbReference type="Proteomes" id="UP000541352">
    <property type="component" value="Unassembled WGS sequence"/>
</dbReference>
<accession>A0A7W5ZLJ8</accession>
<organism evidence="2 3">
    <name type="scientific">Runella defluvii</name>
    <dbReference type="NCBI Taxonomy" id="370973"/>
    <lineage>
        <taxon>Bacteria</taxon>
        <taxon>Pseudomonadati</taxon>
        <taxon>Bacteroidota</taxon>
        <taxon>Cytophagia</taxon>
        <taxon>Cytophagales</taxon>
        <taxon>Spirosomataceae</taxon>
        <taxon>Runella</taxon>
    </lineage>
</organism>
<proteinExistence type="predicted"/>
<dbReference type="PROSITE" id="PS50930">
    <property type="entry name" value="HTH_LYTTR"/>
    <property type="match status" value="1"/>
</dbReference>
<dbReference type="GO" id="GO:0000156">
    <property type="term" value="F:phosphorelay response regulator activity"/>
    <property type="evidence" value="ECO:0007669"/>
    <property type="project" value="InterPro"/>
</dbReference>
<comment type="caution">
    <text evidence="2">The sequence shown here is derived from an EMBL/GenBank/DDBJ whole genome shotgun (WGS) entry which is preliminary data.</text>
</comment>
<dbReference type="PANTHER" id="PTHR37299">
    <property type="entry name" value="TRANSCRIPTIONAL REGULATOR-RELATED"/>
    <property type="match status" value="1"/>
</dbReference>
<keyword evidence="3" id="KW-1185">Reference proteome</keyword>
<dbReference type="EMBL" id="JACIBY010000003">
    <property type="protein sequence ID" value="MBB3837972.1"/>
    <property type="molecule type" value="Genomic_DNA"/>
</dbReference>
<dbReference type="InterPro" id="IPR007492">
    <property type="entry name" value="LytTR_DNA-bd_dom"/>
</dbReference>
<dbReference type="Pfam" id="PF04397">
    <property type="entry name" value="LytTR"/>
    <property type="match status" value="1"/>
</dbReference>
<gene>
    <name evidence="2" type="ORF">FHS57_001969</name>
</gene>
<dbReference type="GO" id="GO:0003677">
    <property type="term" value="F:DNA binding"/>
    <property type="evidence" value="ECO:0007669"/>
    <property type="project" value="InterPro"/>
</dbReference>
<dbReference type="SMART" id="SM00850">
    <property type="entry name" value="LytTR"/>
    <property type="match status" value="1"/>
</dbReference>
<dbReference type="InterPro" id="IPR046947">
    <property type="entry name" value="LytR-like"/>
</dbReference>
<dbReference type="AlphaFoldDB" id="A0A7W5ZLJ8"/>
<name>A0A7W5ZLJ8_9BACT</name>